<evidence type="ECO:0000256" key="1">
    <source>
        <dbReference type="ARBA" id="ARBA00022448"/>
    </source>
</evidence>
<dbReference type="Pfam" id="PF08402">
    <property type="entry name" value="TOBE_2"/>
    <property type="match status" value="1"/>
</dbReference>
<keyword evidence="3" id="KW-0067">ATP-binding</keyword>
<evidence type="ECO:0000313" key="5">
    <source>
        <dbReference type="EMBL" id="KPW52734.1"/>
    </source>
</evidence>
<feature type="domain" description="ABC transporter" evidence="4">
    <location>
        <begin position="13"/>
        <end position="243"/>
    </location>
</feature>
<dbReference type="AlphaFoldDB" id="A0A0N8QQB6"/>
<proteinExistence type="predicted"/>
<dbReference type="RefSeq" id="WP_057417560.1">
    <property type="nucleotide sequence ID" value="NZ_LJPT01000009.1"/>
</dbReference>
<dbReference type="SMART" id="SM00382">
    <property type="entry name" value="AAA"/>
    <property type="match status" value="1"/>
</dbReference>
<dbReference type="SUPFAM" id="SSF50331">
    <property type="entry name" value="MOP-like"/>
    <property type="match status" value="1"/>
</dbReference>
<keyword evidence="2" id="KW-0547">Nucleotide-binding</keyword>
<dbReference type="Gene3D" id="2.40.50.100">
    <property type="match status" value="1"/>
</dbReference>
<gene>
    <name evidence="5" type="ORF">ALO88_00024</name>
</gene>
<dbReference type="Proteomes" id="UP000050425">
    <property type="component" value="Unassembled WGS sequence"/>
</dbReference>
<dbReference type="PANTHER" id="PTHR42781">
    <property type="entry name" value="SPERMIDINE/PUTRESCINE IMPORT ATP-BINDING PROTEIN POTA"/>
    <property type="match status" value="1"/>
</dbReference>
<dbReference type="PATRIC" id="fig|251702.3.peg.46"/>
<dbReference type="Gene3D" id="3.40.50.300">
    <property type="entry name" value="P-loop containing nucleotide triphosphate hydrolases"/>
    <property type="match status" value="1"/>
</dbReference>
<dbReference type="GO" id="GO:0005524">
    <property type="term" value="F:ATP binding"/>
    <property type="evidence" value="ECO:0007669"/>
    <property type="project" value="UniProtKB-KW"/>
</dbReference>
<name>A0A0N8QQB6_9PSED</name>
<accession>A0A0N8QQB6</accession>
<dbReference type="GO" id="GO:0043190">
    <property type="term" value="C:ATP-binding cassette (ABC) transporter complex"/>
    <property type="evidence" value="ECO:0007669"/>
    <property type="project" value="InterPro"/>
</dbReference>
<organism evidence="5 6">
    <name type="scientific">Pseudomonas syringae pv. antirrhini</name>
    <dbReference type="NCBI Taxonomy" id="251702"/>
    <lineage>
        <taxon>Bacteria</taxon>
        <taxon>Pseudomonadati</taxon>
        <taxon>Pseudomonadota</taxon>
        <taxon>Gammaproteobacteria</taxon>
        <taxon>Pseudomonadales</taxon>
        <taxon>Pseudomonadaceae</taxon>
        <taxon>Pseudomonas</taxon>
    </lineage>
</organism>
<dbReference type="InterPro" id="IPR013611">
    <property type="entry name" value="Transp-assoc_OB_typ2"/>
</dbReference>
<dbReference type="InterPro" id="IPR008995">
    <property type="entry name" value="Mo/tungstate-bd_C_term_dom"/>
</dbReference>
<protein>
    <submittedName>
        <fullName evidence="5">Spermidine/putrescine ABC transporter ATPase</fullName>
    </submittedName>
</protein>
<dbReference type="EMBL" id="LJPT01000009">
    <property type="protein sequence ID" value="KPW52734.1"/>
    <property type="molecule type" value="Genomic_DNA"/>
</dbReference>
<dbReference type="InterPro" id="IPR050093">
    <property type="entry name" value="ABC_SmlMolc_Importer"/>
</dbReference>
<reference evidence="5 6" key="1">
    <citation type="submission" date="2015-09" db="EMBL/GenBank/DDBJ databases">
        <title>Genome announcement of multiple Pseudomonas syringae strains.</title>
        <authorList>
            <person name="Thakur S."/>
            <person name="Wang P.W."/>
            <person name="Gong Y."/>
            <person name="Weir B.S."/>
            <person name="Guttman D.S."/>
        </authorList>
    </citation>
    <scope>NUCLEOTIDE SEQUENCE [LARGE SCALE GENOMIC DNA]</scope>
    <source>
        <strain evidence="5 6">ICMP4303</strain>
    </source>
</reference>
<dbReference type="InterPro" id="IPR003439">
    <property type="entry name" value="ABC_transporter-like_ATP-bd"/>
</dbReference>
<sequence>MTSANLANPKSDIQIYGVTKSYADFLALDDVSLTVNEGEFMTLLGPSGSGKSTLLMAIAGFVDPSHGDILMGGRSIVRLAPEDRNFGVVLQGYALFPHMTVAQNIAYPLKIRGLGKTDIEAKVRGLLDQVQLTHLSTRMPKELSGGQQQRVALARALVFSPRVLLLDEPMGALDKKLRHDLQLELRQLHRRLGCTFINVTHDQEEAMAMSDRVAIMRAGKIVQVDNPATLYRRPKTQFVADFLGKSNFLSGKVVGQSEGLVKLECKGLGIILHHSEVALTIGSEVLLALRPQRIKIGADVNTLNVQVVNSIFLGSHTEISVRSPSGQALDVTLDSSESNSDWTANESISICWSPGDTVLVSKT</sequence>
<dbReference type="PROSITE" id="PS00211">
    <property type="entry name" value="ABC_TRANSPORTER_1"/>
    <property type="match status" value="1"/>
</dbReference>
<dbReference type="SUPFAM" id="SSF52540">
    <property type="entry name" value="P-loop containing nucleoside triphosphate hydrolases"/>
    <property type="match status" value="1"/>
</dbReference>
<comment type="caution">
    <text evidence="5">The sequence shown here is derived from an EMBL/GenBank/DDBJ whole genome shotgun (WGS) entry which is preliminary data.</text>
</comment>
<dbReference type="PANTHER" id="PTHR42781:SF4">
    <property type="entry name" value="SPERMIDINE_PUTRESCINE IMPORT ATP-BINDING PROTEIN POTA"/>
    <property type="match status" value="1"/>
</dbReference>
<dbReference type="FunFam" id="3.40.50.300:FF:000133">
    <property type="entry name" value="Spermidine/putrescine import ATP-binding protein PotA"/>
    <property type="match status" value="1"/>
</dbReference>
<evidence type="ECO:0000313" key="6">
    <source>
        <dbReference type="Proteomes" id="UP000050425"/>
    </source>
</evidence>
<dbReference type="GO" id="GO:0015847">
    <property type="term" value="P:putrescine transport"/>
    <property type="evidence" value="ECO:0007669"/>
    <property type="project" value="UniProtKB-ARBA"/>
</dbReference>
<dbReference type="InterPro" id="IPR017871">
    <property type="entry name" value="ABC_transporter-like_CS"/>
</dbReference>
<dbReference type="Pfam" id="PF00005">
    <property type="entry name" value="ABC_tran"/>
    <property type="match status" value="1"/>
</dbReference>
<dbReference type="InterPro" id="IPR027417">
    <property type="entry name" value="P-loop_NTPase"/>
</dbReference>
<dbReference type="GO" id="GO:0022857">
    <property type="term" value="F:transmembrane transporter activity"/>
    <property type="evidence" value="ECO:0007669"/>
    <property type="project" value="InterPro"/>
</dbReference>
<dbReference type="GO" id="GO:0016887">
    <property type="term" value="F:ATP hydrolysis activity"/>
    <property type="evidence" value="ECO:0007669"/>
    <property type="project" value="InterPro"/>
</dbReference>
<evidence type="ECO:0000259" key="4">
    <source>
        <dbReference type="PROSITE" id="PS50893"/>
    </source>
</evidence>
<keyword evidence="1" id="KW-0813">Transport</keyword>
<dbReference type="InterPro" id="IPR003593">
    <property type="entry name" value="AAA+_ATPase"/>
</dbReference>
<dbReference type="PROSITE" id="PS50893">
    <property type="entry name" value="ABC_TRANSPORTER_2"/>
    <property type="match status" value="1"/>
</dbReference>
<evidence type="ECO:0000256" key="3">
    <source>
        <dbReference type="ARBA" id="ARBA00022840"/>
    </source>
</evidence>
<evidence type="ECO:0000256" key="2">
    <source>
        <dbReference type="ARBA" id="ARBA00022741"/>
    </source>
</evidence>